<proteinExistence type="inferred from homology"/>
<organism evidence="13 14">
    <name type="scientific">Leucocoprinus birnbaumii</name>
    <dbReference type="NCBI Taxonomy" id="56174"/>
    <lineage>
        <taxon>Eukaryota</taxon>
        <taxon>Fungi</taxon>
        <taxon>Dikarya</taxon>
        <taxon>Basidiomycota</taxon>
        <taxon>Agaricomycotina</taxon>
        <taxon>Agaricomycetes</taxon>
        <taxon>Agaricomycetidae</taxon>
        <taxon>Agaricales</taxon>
        <taxon>Agaricineae</taxon>
        <taxon>Agaricaceae</taxon>
        <taxon>Leucocoprinus</taxon>
    </lineage>
</organism>
<evidence type="ECO:0000256" key="4">
    <source>
        <dbReference type="ARBA" id="ARBA00022679"/>
    </source>
</evidence>
<feature type="compositionally biased region" description="Basic and acidic residues" evidence="10">
    <location>
        <begin position="302"/>
        <end position="313"/>
    </location>
</feature>
<dbReference type="CDD" id="cd06614">
    <property type="entry name" value="STKc_PAK"/>
    <property type="match status" value="1"/>
</dbReference>
<comment type="similarity">
    <text evidence="1">Belongs to the protein kinase superfamily. STE Ser/Thr protein kinase family. STE20 subfamily.</text>
</comment>
<dbReference type="InterPro" id="IPR000095">
    <property type="entry name" value="CRIB_dom"/>
</dbReference>
<sequence>MGVSNPTNFVHQVHVGFDAVTGHFTGLPEQWHKLLTNSAITQEDYAKNPQAVLDVLEFYTDHQKREMEESGLGAPARFNAGTGLGGLASSKQPIVSSIAERPGIKRQDTAPPGLASISDSDNLPSAARAAADHVNGSHVAASQSTSSPASGRAPLPPTPGTPGGVPQASRVAPARPLISATRNAPPAPNAGATQKDVVTPSPEVLRARARAQGPPGQQQNNAGSAGLALPAREDSLQKPKERSQERDAQQQRQQQVEAQRREKEKEENARREKEREEERARALQLQKEREREREQQQQQQQQREKERERDENRPPILQSSKSAPAQPQQQQQQQQSAAAAAGGAAIPAVQPLQPTKKVVQIQQQEKPVKQTAGAGAAGGVAAAEAALTKPKEKRISTMTEVQIMEKLRSVVSDQDPKLLYSKIKKVGQGASGHMDLAHQPRKELIVNEILVMKESQHPNIVNFLESYLVKSTELWVVMEYMEGGALTDIIENNTLEEDQISSISLETCKGLGHLHSQSIIHRDIKSDNVLLDAQGRVKISNVPLLPLSLPPLTHPTADFGFCAKLTDQKSKRATMVGTPYWMAPEVVKQKEYGAKVDIWSLGIMAIEMIENEPPYLDEEPLKALYLIATNGTPTLKKPEALSRELKSFLAVCLCVDVASRATASELLEHEFLKKACALSGLAPLLRFRKPSS</sequence>
<feature type="domain" description="CRIB" evidence="12">
    <location>
        <begin position="3"/>
        <end position="16"/>
    </location>
</feature>
<dbReference type="EC" id="2.7.11.1" evidence="2"/>
<dbReference type="EMBL" id="JANIEX010000425">
    <property type="protein sequence ID" value="KAJ3567269.1"/>
    <property type="molecule type" value="Genomic_DNA"/>
</dbReference>
<dbReference type="FunFam" id="3.90.810.10:FF:000005">
    <property type="entry name" value="Non-specific serine/threonine protein kinase"/>
    <property type="match status" value="1"/>
</dbReference>
<keyword evidence="5" id="KW-0547">Nucleotide-binding</keyword>
<keyword evidence="4" id="KW-0808">Transferase</keyword>
<dbReference type="SMART" id="SM00220">
    <property type="entry name" value="S_TKc"/>
    <property type="match status" value="1"/>
</dbReference>
<dbReference type="Gene3D" id="1.10.510.10">
    <property type="entry name" value="Transferase(Phosphotransferase) domain 1"/>
    <property type="match status" value="1"/>
</dbReference>
<evidence type="ECO:0000256" key="2">
    <source>
        <dbReference type="ARBA" id="ARBA00012513"/>
    </source>
</evidence>
<evidence type="ECO:0000259" key="12">
    <source>
        <dbReference type="PROSITE" id="PS50108"/>
    </source>
</evidence>
<comment type="caution">
    <text evidence="13">The sequence shown here is derived from an EMBL/GenBank/DDBJ whole genome shotgun (WGS) entry which is preliminary data.</text>
</comment>
<evidence type="ECO:0000256" key="9">
    <source>
        <dbReference type="ARBA" id="ARBA00048679"/>
    </source>
</evidence>
<dbReference type="InterPro" id="IPR000719">
    <property type="entry name" value="Prot_kinase_dom"/>
</dbReference>
<feature type="compositionally biased region" description="Low complexity" evidence="10">
    <location>
        <begin position="210"/>
        <end position="223"/>
    </location>
</feature>
<keyword evidence="14" id="KW-1185">Reference proteome</keyword>
<dbReference type="PROSITE" id="PS50011">
    <property type="entry name" value="PROTEIN_KINASE_DOM"/>
    <property type="match status" value="1"/>
</dbReference>
<keyword evidence="6" id="KW-0418">Kinase</keyword>
<dbReference type="PROSITE" id="PS00108">
    <property type="entry name" value="PROTEIN_KINASE_ST"/>
    <property type="match status" value="1"/>
</dbReference>
<dbReference type="AlphaFoldDB" id="A0AAD5YTM6"/>
<name>A0AAD5YTM6_9AGAR</name>
<dbReference type="Pfam" id="PF00786">
    <property type="entry name" value="PBD"/>
    <property type="match status" value="1"/>
</dbReference>
<dbReference type="Proteomes" id="UP001213000">
    <property type="component" value="Unassembled WGS sequence"/>
</dbReference>
<feature type="compositionally biased region" description="Polar residues" evidence="10">
    <location>
        <begin position="140"/>
        <end position="149"/>
    </location>
</feature>
<dbReference type="SUPFAM" id="SSF56112">
    <property type="entry name" value="Protein kinase-like (PK-like)"/>
    <property type="match status" value="1"/>
</dbReference>
<evidence type="ECO:0000256" key="5">
    <source>
        <dbReference type="ARBA" id="ARBA00022741"/>
    </source>
</evidence>
<dbReference type="InterPro" id="IPR008271">
    <property type="entry name" value="Ser/Thr_kinase_AS"/>
</dbReference>
<dbReference type="GO" id="GO:0004674">
    <property type="term" value="F:protein serine/threonine kinase activity"/>
    <property type="evidence" value="ECO:0007669"/>
    <property type="project" value="UniProtKB-KW"/>
</dbReference>
<dbReference type="CDD" id="cd01093">
    <property type="entry name" value="CRIB_PAK_like"/>
    <property type="match status" value="1"/>
</dbReference>
<protein>
    <recommendedName>
        <fullName evidence="2">non-specific serine/threonine protein kinase</fullName>
        <ecNumber evidence="2">2.7.11.1</ecNumber>
    </recommendedName>
</protein>
<keyword evidence="7" id="KW-0067">ATP-binding</keyword>
<dbReference type="SMART" id="SM00285">
    <property type="entry name" value="PBD"/>
    <property type="match status" value="1"/>
</dbReference>
<feature type="compositionally biased region" description="Basic and acidic residues" evidence="10">
    <location>
        <begin position="231"/>
        <end position="249"/>
    </location>
</feature>
<evidence type="ECO:0000256" key="6">
    <source>
        <dbReference type="ARBA" id="ARBA00022777"/>
    </source>
</evidence>
<evidence type="ECO:0000256" key="7">
    <source>
        <dbReference type="ARBA" id="ARBA00022840"/>
    </source>
</evidence>
<dbReference type="InterPro" id="IPR011009">
    <property type="entry name" value="Kinase-like_dom_sf"/>
</dbReference>
<comment type="catalytic activity">
    <reaction evidence="8">
        <text>L-threonyl-[protein] + ATP = O-phospho-L-threonyl-[protein] + ADP + H(+)</text>
        <dbReference type="Rhea" id="RHEA:46608"/>
        <dbReference type="Rhea" id="RHEA-COMP:11060"/>
        <dbReference type="Rhea" id="RHEA-COMP:11605"/>
        <dbReference type="ChEBI" id="CHEBI:15378"/>
        <dbReference type="ChEBI" id="CHEBI:30013"/>
        <dbReference type="ChEBI" id="CHEBI:30616"/>
        <dbReference type="ChEBI" id="CHEBI:61977"/>
        <dbReference type="ChEBI" id="CHEBI:456216"/>
        <dbReference type="EC" id="2.7.11.1"/>
    </reaction>
</comment>
<dbReference type="InterPro" id="IPR036936">
    <property type="entry name" value="CRIB_dom_sf"/>
</dbReference>
<evidence type="ECO:0000313" key="13">
    <source>
        <dbReference type="EMBL" id="KAJ3567269.1"/>
    </source>
</evidence>
<accession>A0AAD5YTM6</accession>
<feature type="compositionally biased region" description="Low complexity" evidence="10">
    <location>
        <begin position="318"/>
        <end position="342"/>
    </location>
</feature>
<evidence type="ECO:0000256" key="10">
    <source>
        <dbReference type="SAM" id="MobiDB-lite"/>
    </source>
</evidence>
<evidence type="ECO:0000259" key="11">
    <source>
        <dbReference type="PROSITE" id="PS50011"/>
    </source>
</evidence>
<evidence type="ECO:0000313" key="14">
    <source>
        <dbReference type="Proteomes" id="UP001213000"/>
    </source>
</evidence>
<dbReference type="InterPro" id="IPR051931">
    <property type="entry name" value="PAK3-like"/>
</dbReference>
<dbReference type="GO" id="GO:0005524">
    <property type="term" value="F:ATP binding"/>
    <property type="evidence" value="ECO:0007669"/>
    <property type="project" value="UniProtKB-KW"/>
</dbReference>
<dbReference type="Gene3D" id="3.90.810.10">
    <property type="entry name" value="CRIB domain"/>
    <property type="match status" value="1"/>
</dbReference>
<evidence type="ECO:0000256" key="8">
    <source>
        <dbReference type="ARBA" id="ARBA00047899"/>
    </source>
</evidence>
<keyword evidence="3" id="KW-0723">Serine/threonine-protein kinase</keyword>
<gene>
    <name evidence="13" type="ORF">NP233_g6481</name>
</gene>
<dbReference type="Pfam" id="PF00069">
    <property type="entry name" value="Pkinase"/>
    <property type="match status" value="1"/>
</dbReference>
<dbReference type="PROSITE" id="PS50108">
    <property type="entry name" value="CRIB"/>
    <property type="match status" value="1"/>
</dbReference>
<dbReference type="Gene3D" id="3.30.200.20">
    <property type="entry name" value="Phosphorylase Kinase, domain 1"/>
    <property type="match status" value="2"/>
</dbReference>
<feature type="region of interest" description="Disordered" evidence="10">
    <location>
        <begin position="99"/>
        <end position="342"/>
    </location>
</feature>
<dbReference type="PANTHER" id="PTHR45832:SF22">
    <property type="entry name" value="SERINE_THREONINE-PROTEIN KINASE SAMKA-RELATED"/>
    <property type="match status" value="1"/>
</dbReference>
<dbReference type="PANTHER" id="PTHR45832">
    <property type="entry name" value="SERINE/THREONINE-PROTEIN KINASE SAMKA-RELATED-RELATED"/>
    <property type="match status" value="1"/>
</dbReference>
<dbReference type="InterPro" id="IPR033923">
    <property type="entry name" value="PAK_BD"/>
</dbReference>
<evidence type="ECO:0000256" key="3">
    <source>
        <dbReference type="ARBA" id="ARBA00022527"/>
    </source>
</evidence>
<evidence type="ECO:0000256" key="1">
    <source>
        <dbReference type="ARBA" id="ARBA00008874"/>
    </source>
</evidence>
<feature type="domain" description="Protein kinase" evidence="11">
    <location>
        <begin position="366"/>
        <end position="672"/>
    </location>
</feature>
<feature type="compositionally biased region" description="Basic and acidic residues" evidence="10">
    <location>
        <begin position="258"/>
        <end position="295"/>
    </location>
</feature>
<reference evidence="13" key="1">
    <citation type="submission" date="2022-07" db="EMBL/GenBank/DDBJ databases">
        <title>Genome Sequence of Leucocoprinus birnbaumii.</title>
        <authorList>
            <person name="Buettner E."/>
        </authorList>
    </citation>
    <scope>NUCLEOTIDE SEQUENCE</scope>
    <source>
        <strain evidence="13">VT141</strain>
    </source>
</reference>
<comment type="catalytic activity">
    <reaction evidence="9">
        <text>L-seryl-[protein] + ATP = O-phospho-L-seryl-[protein] + ADP + H(+)</text>
        <dbReference type="Rhea" id="RHEA:17989"/>
        <dbReference type="Rhea" id="RHEA-COMP:9863"/>
        <dbReference type="Rhea" id="RHEA-COMP:11604"/>
        <dbReference type="ChEBI" id="CHEBI:15378"/>
        <dbReference type="ChEBI" id="CHEBI:29999"/>
        <dbReference type="ChEBI" id="CHEBI:30616"/>
        <dbReference type="ChEBI" id="CHEBI:83421"/>
        <dbReference type="ChEBI" id="CHEBI:456216"/>
        <dbReference type="EC" id="2.7.11.1"/>
    </reaction>
</comment>